<gene>
    <name evidence="4" type="ORF">HMPREF9555_01384</name>
</gene>
<evidence type="ECO:0000313" key="4">
    <source>
        <dbReference type="EMBL" id="EFW29573.1"/>
    </source>
</evidence>
<dbReference type="InterPro" id="IPR009057">
    <property type="entry name" value="Homeodomain-like_sf"/>
</dbReference>
<feature type="region of interest" description="Disordered" evidence="2">
    <location>
        <begin position="109"/>
        <end position="137"/>
    </location>
</feature>
<dbReference type="Pfam" id="PF13518">
    <property type="entry name" value="HTH_28"/>
    <property type="match status" value="2"/>
</dbReference>
<protein>
    <submittedName>
        <fullName evidence="4">Transposase</fullName>
    </submittedName>
</protein>
<organism evidence="4 5">
    <name type="scientific">Selenomonas artemidis F0399</name>
    <dbReference type="NCBI Taxonomy" id="749551"/>
    <lineage>
        <taxon>Bacteria</taxon>
        <taxon>Bacillati</taxon>
        <taxon>Bacillota</taxon>
        <taxon>Negativicutes</taxon>
        <taxon>Selenomonadales</taxon>
        <taxon>Selenomonadaceae</taxon>
        <taxon>Selenomonas</taxon>
    </lineage>
</organism>
<dbReference type="STRING" id="749551.HMPREF9555_01384"/>
<dbReference type="PANTHER" id="PTHR33795">
    <property type="entry name" value="INSERTION ELEMENT IS150 PROTEIN INSJ"/>
    <property type="match status" value="1"/>
</dbReference>
<dbReference type="InterPro" id="IPR036388">
    <property type="entry name" value="WH-like_DNA-bd_sf"/>
</dbReference>
<dbReference type="HOGENOM" id="CLU_027402_17_0_9"/>
<dbReference type="RefSeq" id="WP_009350042.1">
    <property type="nucleotide sequence ID" value="NZ_GL638136.1"/>
</dbReference>
<dbReference type="InterPro" id="IPR055247">
    <property type="entry name" value="InsJ-like_HTH"/>
</dbReference>
<comment type="similarity">
    <text evidence="1">Belongs to the IS150/IS1296 orfA family.</text>
</comment>
<dbReference type="SUPFAM" id="SSF46689">
    <property type="entry name" value="Homeodomain-like"/>
    <property type="match status" value="1"/>
</dbReference>
<evidence type="ECO:0000256" key="2">
    <source>
        <dbReference type="SAM" id="MobiDB-lite"/>
    </source>
</evidence>
<keyword evidence="5" id="KW-1185">Reference proteome</keyword>
<reference evidence="4 5" key="1">
    <citation type="submission" date="2010-08" db="EMBL/GenBank/DDBJ databases">
        <authorList>
            <person name="Weinstock G."/>
            <person name="Sodergren E."/>
            <person name="Clifton S."/>
            <person name="Fulton L."/>
            <person name="Fulton B."/>
            <person name="Courtney L."/>
            <person name="Fronick C."/>
            <person name="Harrison M."/>
            <person name="Strong C."/>
            <person name="Farmer C."/>
            <person name="Delahaunty K."/>
            <person name="Markovic C."/>
            <person name="Hall O."/>
            <person name="Minx P."/>
            <person name="Tomlinson C."/>
            <person name="Mitreva M."/>
            <person name="Hou S."/>
            <person name="Chen J."/>
            <person name="Wollam A."/>
            <person name="Pepin K.H."/>
            <person name="Johnson M."/>
            <person name="Bhonagiri V."/>
            <person name="Zhang X."/>
            <person name="Suruliraj S."/>
            <person name="Warren W."/>
            <person name="Chinwalla A."/>
            <person name="Mardis E.R."/>
            <person name="Wilson R.K."/>
        </authorList>
    </citation>
    <scope>NUCLEOTIDE SEQUENCE [LARGE SCALE GENOMIC DNA]</scope>
    <source>
        <strain evidence="4 5">F0399</strain>
    </source>
</reference>
<feature type="domain" description="Insertion element IS150 protein InsJ-like helix-turn-helix" evidence="3">
    <location>
        <begin position="65"/>
        <end position="117"/>
    </location>
</feature>
<dbReference type="Gene3D" id="1.10.10.60">
    <property type="entry name" value="Homeodomain-like"/>
    <property type="match status" value="1"/>
</dbReference>
<dbReference type="InterPro" id="IPR010921">
    <property type="entry name" value="Trp_repressor/repl_initiator"/>
</dbReference>
<evidence type="ECO:0000313" key="5">
    <source>
        <dbReference type="Proteomes" id="UP000004633"/>
    </source>
</evidence>
<feature type="domain" description="Insertion element IS150 protein InsJ-like helix-turn-helix" evidence="3">
    <location>
        <begin position="9"/>
        <end position="56"/>
    </location>
</feature>
<dbReference type="Gene3D" id="1.10.10.10">
    <property type="entry name" value="Winged helix-like DNA-binding domain superfamily/Winged helix DNA-binding domain"/>
    <property type="match status" value="1"/>
</dbReference>
<dbReference type="SUPFAM" id="SSF48295">
    <property type="entry name" value="TrpR-like"/>
    <property type="match status" value="1"/>
</dbReference>
<dbReference type="InterPro" id="IPR052057">
    <property type="entry name" value="IS150/IS1296_orfA-like"/>
</dbReference>
<dbReference type="Proteomes" id="UP000004633">
    <property type="component" value="Unassembled WGS sequence"/>
</dbReference>
<dbReference type="AlphaFoldDB" id="E7N312"/>
<dbReference type="EMBL" id="AECV01000023">
    <property type="protein sequence ID" value="EFW29573.1"/>
    <property type="molecule type" value="Genomic_DNA"/>
</dbReference>
<comment type="caution">
    <text evidence="4">The sequence shown here is derived from an EMBL/GenBank/DDBJ whole genome shotgun (WGS) entry which is preliminary data.</text>
</comment>
<evidence type="ECO:0000259" key="3">
    <source>
        <dbReference type="Pfam" id="PF13518"/>
    </source>
</evidence>
<dbReference type="PANTHER" id="PTHR33795:SF1">
    <property type="entry name" value="INSERTION ELEMENT IS150 PROTEIN INSJ"/>
    <property type="match status" value="1"/>
</dbReference>
<evidence type="ECO:0000256" key="1">
    <source>
        <dbReference type="ARBA" id="ARBA00038232"/>
    </source>
</evidence>
<accession>E7N312</accession>
<proteinExistence type="inferred from homology"/>
<name>E7N312_9FIRM</name>
<dbReference type="GO" id="GO:0043565">
    <property type="term" value="F:sequence-specific DNA binding"/>
    <property type="evidence" value="ECO:0007669"/>
    <property type="project" value="InterPro"/>
</dbReference>
<sequence>MAKYSMECKLKIVREYLAGKGSYEALSKQHKIASGHIKTWVKVYEAFGAKGLERSRAQQTYTFEFKRSAVECYLSTEASYQEAAICLGLNNPSLLVRWTKQYRMGGVDALRPKSKGRSPAMPKQRKERILDTPQDETTQQLHALQEENLRLRIENAYLKELRRLRLQEAMQSKKQGSSAASEENFS</sequence>